<protein>
    <submittedName>
        <fullName evidence="1">Uncharacterized protein</fullName>
    </submittedName>
</protein>
<name>A0A0C9VPI2_SPHS4</name>
<dbReference type="Proteomes" id="UP000054279">
    <property type="component" value="Unassembled WGS sequence"/>
</dbReference>
<dbReference type="EMBL" id="KN837149">
    <property type="protein sequence ID" value="KIJ39756.1"/>
    <property type="molecule type" value="Genomic_DNA"/>
</dbReference>
<proteinExistence type="predicted"/>
<organism evidence="1 2">
    <name type="scientific">Sphaerobolus stellatus (strain SS14)</name>
    <dbReference type="NCBI Taxonomy" id="990650"/>
    <lineage>
        <taxon>Eukaryota</taxon>
        <taxon>Fungi</taxon>
        <taxon>Dikarya</taxon>
        <taxon>Basidiomycota</taxon>
        <taxon>Agaricomycotina</taxon>
        <taxon>Agaricomycetes</taxon>
        <taxon>Phallomycetidae</taxon>
        <taxon>Geastrales</taxon>
        <taxon>Sphaerobolaceae</taxon>
        <taxon>Sphaerobolus</taxon>
    </lineage>
</organism>
<keyword evidence="2" id="KW-1185">Reference proteome</keyword>
<dbReference type="HOGENOM" id="CLU_1215463_0_0_1"/>
<evidence type="ECO:0000313" key="2">
    <source>
        <dbReference type="Proteomes" id="UP000054279"/>
    </source>
</evidence>
<dbReference type="AlphaFoldDB" id="A0A0C9VPI2"/>
<evidence type="ECO:0000313" key="1">
    <source>
        <dbReference type="EMBL" id="KIJ39756.1"/>
    </source>
</evidence>
<sequence length="228" mass="25202">MATPQKPYALDVLVAALVHQEITNAGQAVPLLQVEHNVNGMWNQLVKSFLYFNECLMMNGRIIGHYYPGAQGYIVTPESMPKLTDTQSDKADLVVRLLNPITGLRDIPILAYEGKGGSGESLRQAVVQLDAFMKKTSMTQGNYSYMVVAKGAKVKFFIYRAGNWNVQGGNLVPLIVKTVGGQPTPTDGKGDQWEDATIFDLTKNEEKAFAYNILAYMVNHPNDNSFTH</sequence>
<gene>
    <name evidence="1" type="ORF">M422DRAFT_257349</name>
</gene>
<reference evidence="1 2" key="1">
    <citation type="submission" date="2014-06" db="EMBL/GenBank/DDBJ databases">
        <title>Evolutionary Origins and Diversification of the Mycorrhizal Mutualists.</title>
        <authorList>
            <consortium name="DOE Joint Genome Institute"/>
            <consortium name="Mycorrhizal Genomics Consortium"/>
            <person name="Kohler A."/>
            <person name="Kuo A."/>
            <person name="Nagy L.G."/>
            <person name="Floudas D."/>
            <person name="Copeland A."/>
            <person name="Barry K.W."/>
            <person name="Cichocki N."/>
            <person name="Veneault-Fourrey C."/>
            <person name="LaButti K."/>
            <person name="Lindquist E.A."/>
            <person name="Lipzen A."/>
            <person name="Lundell T."/>
            <person name="Morin E."/>
            <person name="Murat C."/>
            <person name="Riley R."/>
            <person name="Ohm R."/>
            <person name="Sun H."/>
            <person name="Tunlid A."/>
            <person name="Henrissat B."/>
            <person name="Grigoriev I.V."/>
            <person name="Hibbett D.S."/>
            <person name="Martin F."/>
        </authorList>
    </citation>
    <scope>NUCLEOTIDE SEQUENCE [LARGE SCALE GENOMIC DNA]</scope>
    <source>
        <strain evidence="1 2">SS14</strain>
    </source>
</reference>
<accession>A0A0C9VPI2</accession>